<feature type="domain" description="ABC transporter" evidence="4">
    <location>
        <begin position="2"/>
        <end position="227"/>
    </location>
</feature>
<gene>
    <name evidence="5" type="ORF">NH26_13590</name>
</gene>
<dbReference type="EMBL" id="JRYR02000001">
    <property type="protein sequence ID" value="OHX67301.1"/>
    <property type="molecule type" value="Genomic_DNA"/>
</dbReference>
<reference evidence="5 6" key="1">
    <citation type="journal article" date="2012" name="Int. J. Syst. Evol. Microbiol.">
        <title>Flammeovirga pacifica sp. nov., isolated from deep-sea sediment.</title>
        <authorList>
            <person name="Xu H."/>
            <person name="Fu Y."/>
            <person name="Yang N."/>
            <person name="Ding Z."/>
            <person name="Lai Q."/>
            <person name="Zeng R."/>
        </authorList>
    </citation>
    <scope>NUCLEOTIDE SEQUENCE [LARGE SCALE GENOMIC DNA]</scope>
    <source>
        <strain evidence="6">DSM 24597 / LMG 26175 / WPAGA1</strain>
    </source>
</reference>
<evidence type="ECO:0000259" key="4">
    <source>
        <dbReference type="PROSITE" id="PS50893"/>
    </source>
</evidence>
<evidence type="ECO:0000256" key="1">
    <source>
        <dbReference type="ARBA" id="ARBA00022448"/>
    </source>
</evidence>
<dbReference type="CDD" id="cd03230">
    <property type="entry name" value="ABC_DR_subfamily_A"/>
    <property type="match status" value="1"/>
</dbReference>
<dbReference type="InterPro" id="IPR003593">
    <property type="entry name" value="AAA+_ATPase"/>
</dbReference>
<evidence type="ECO:0000313" key="5">
    <source>
        <dbReference type="EMBL" id="OHX67301.1"/>
    </source>
</evidence>
<dbReference type="Proteomes" id="UP000179797">
    <property type="component" value="Unassembled WGS sequence"/>
</dbReference>
<dbReference type="OrthoDB" id="9808363at2"/>
<dbReference type="GO" id="GO:0005524">
    <property type="term" value="F:ATP binding"/>
    <property type="evidence" value="ECO:0007669"/>
    <property type="project" value="UniProtKB-KW"/>
</dbReference>
<dbReference type="RefSeq" id="WP_044226079.1">
    <property type="nucleotide sequence ID" value="NZ_JRYR02000001.1"/>
</dbReference>
<keyword evidence="2" id="KW-0547">Nucleotide-binding</keyword>
<dbReference type="PANTHER" id="PTHR42939">
    <property type="entry name" value="ABC TRANSPORTER ATP-BINDING PROTEIN ALBC-RELATED"/>
    <property type="match status" value="1"/>
</dbReference>
<name>A0A1S1Z231_FLAPC</name>
<organism evidence="5 6">
    <name type="scientific">Flammeovirga pacifica</name>
    <dbReference type="NCBI Taxonomy" id="915059"/>
    <lineage>
        <taxon>Bacteria</taxon>
        <taxon>Pseudomonadati</taxon>
        <taxon>Bacteroidota</taxon>
        <taxon>Cytophagia</taxon>
        <taxon>Cytophagales</taxon>
        <taxon>Flammeovirgaceae</taxon>
        <taxon>Flammeovirga</taxon>
    </lineage>
</organism>
<dbReference type="InterPro" id="IPR003439">
    <property type="entry name" value="ABC_transporter-like_ATP-bd"/>
</dbReference>
<dbReference type="PROSITE" id="PS50893">
    <property type="entry name" value="ABC_TRANSPORTER_2"/>
    <property type="match status" value="1"/>
</dbReference>
<comment type="caution">
    <text evidence="5">The sequence shown here is derived from an EMBL/GenBank/DDBJ whole genome shotgun (WGS) entry which is preliminary data.</text>
</comment>
<dbReference type="SMART" id="SM00382">
    <property type="entry name" value="AAA"/>
    <property type="match status" value="1"/>
</dbReference>
<dbReference type="AlphaFoldDB" id="A0A1S1Z231"/>
<proteinExistence type="predicted"/>
<dbReference type="Pfam" id="PF00005">
    <property type="entry name" value="ABC_tran"/>
    <property type="match status" value="1"/>
</dbReference>
<evidence type="ECO:0000313" key="6">
    <source>
        <dbReference type="Proteomes" id="UP000179797"/>
    </source>
</evidence>
<dbReference type="GO" id="GO:0016887">
    <property type="term" value="F:ATP hydrolysis activity"/>
    <property type="evidence" value="ECO:0007669"/>
    <property type="project" value="InterPro"/>
</dbReference>
<keyword evidence="6" id="KW-1185">Reference proteome</keyword>
<sequence length="272" mass="30688">MVSINNLQFSYSKKSTIIDQLNLELETGKIVGLLGKNGAGKSTFFKLLSGLLQPVNGSINILEENPFKRKVSFLSKLFLVPEEFELPPISIKSFVESTSVFYPRFDKGLMGELLGKFELNSELNLNDLSYGQKKKVIIAFALATKAELILMDEPTNGLDIPSKAIFRKIMAGHFEEDQLIMISTHQVKDIDTIIDHLIVLDKGGVIYNESIFDLTQKYDFLKVPQIKTADTLYAEQVLGGYKTIAPKQDQEDTQVDLELFFNALMNDYKKFI</sequence>
<dbReference type="InterPro" id="IPR027417">
    <property type="entry name" value="P-loop_NTPase"/>
</dbReference>
<accession>A0A1S1Z231</accession>
<protein>
    <recommendedName>
        <fullName evidence="4">ABC transporter domain-containing protein</fullName>
    </recommendedName>
</protein>
<evidence type="ECO:0000256" key="3">
    <source>
        <dbReference type="ARBA" id="ARBA00022840"/>
    </source>
</evidence>
<evidence type="ECO:0000256" key="2">
    <source>
        <dbReference type="ARBA" id="ARBA00022741"/>
    </source>
</evidence>
<dbReference type="InterPro" id="IPR051782">
    <property type="entry name" value="ABC_Transporter_VariousFunc"/>
</dbReference>
<dbReference type="PANTHER" id="PTHR42939:SF1">
    <property type="entry name" value="ABC TRANSPORTER ATP-BINDING PROTEIN ALBC-RELATED"/>
    <property type="match status" value="1"/>
</dbReference>
<keyword evidence="1" id="KW-0813">Transport</keyword>
<dbReference type="SUPFAM" id="SSF52540">
    <property type="entry name" value="P-loop containing nucleoside triphosphate hydrolases"/>
    <property type="match status" value="1"/>
</dbReference>
<dbReference type="STRING" id="915059.NH26_13590"/>
<keyword evidence="3" id="KW-0067">ATP-binding</keyword>
<dbReference type="Gene3D" id="3.40.50.300">
    <property type="entry name" value="P-loop containing nucleotide triphosphate hydrolases"/>
    <property type="match status" value="1"/>
</dbReference>